<feature type="transmembrane region" description="Helical" evidence="1">
    <location>
        <begin position="6"/>
        <end position="27"/>
    </location>
</feature>
<feature type="transmembrane region" description="Helical" evidence="1">
    <location>
        <begin position="159"/>
        <end position="180"/>
    </location>
</feature>
<comment type="caution">
    <text evidence="2">The sequence shown here is derived from an EMBL/GenBank/DDBJ whole genome shotgun (WGS) entry which is preliminary data.</text>
</comment>
<keyword evidence="1" id="KW-0812">Transmembrane</keyword>
<evidence type="ECO:0000313" key="3">
    <source>
        <dbReference type="Proteomes" id="UP000886844"/>
    </source>
</evidence>
<protein>
    <submittedName>
        <fullName evidence="2">Uncharacterized protein</fullName>
    </submittedName>
</protein>
<gene>
    <name evidence="2" type="ORF">H9828_01410</name>
</gene>
<keyword evidence="1" id="KW-1133">Transmembrane helix</keyword>
<dbReference type="EMBL" id="DXDA01000013">
    <property type="protein sequence ID" value="HIY68055.1"/>
    <property type="molecule type" value="Genomic_DNA"/>
</dbReference>
<proteinExistence type="predicted"/>
<evidence type="ECO:0000313" key="2">
    <source>
        <dbReference type="EMBL" id="HIY68055.1"/>
    </source>
</evidence>
<dbReference type="AlphaFoldDB" id="A0A9D1YZQ5"/>
<evidence type="ECO:0000256" key="1">
    <source>
        <dbReference type="SAM" id="Phobius"/>
    </source>
</evidence>
<feature type="transmembrane region" description="Helical" evidence="1">
    <location>
        <begin position="58"/>
        <end position="80"/>
    </location>
</feature>
<feature type="transmembrane region" description="Helical" evidence="1">
    <location>
        <begin position="92"/>
        <end position="112"/>
    </location>
</feature>
<keyword evidence="1" id="KW-0472">Membrane</keyword>
<accession>A0A9D1YZQ5</accession>
<organism evidence="2 3">
    <name type="scientific">Candidatus Alistipes intestinigallinarum</name>
    <dbReference type="NCBI Taxonomy" id="2838440"/>
    <lineage>
        <taxon>Bacteria</taxon>
        <taxon>Pseudomonadati</taxon>
        <taxon>Bacteroidota</taxon>
        <taxon>Bacteroidia</taxon>
        <taxon>Bacteroidales</taxon>
        <taxon>Rikenellaceae</taxon>
        <taxon>Alistipes</taxon>
    </lineage>
</organism>
<sequence length="273" mass="31060">MTTELNHILMAASLLIVAGIASFPYRLNYGNTAWLPRWMRPNKAYLDRPCEYDYPARGIGLLFSVMLALIGTLALVFMLTPELPDDVPAERWFSALAVLYPAYAACQVLFWRKDYGDGFCYAGRITAFSHGKVYTILLTAAAVFVLHLTGILPLSVYRIAAAVFCALCCIFLIHDYIRVFRLRGDNEYSDPIGLKEMLPKSLNLLAFPPLAALSTVSLWWNTTVCIILFGILLLCLTAVRYVCRFHPAIRGDEHERRGYLRYWKRNVLRNVNY</sequence>
<feature type="transmembrane region" description="Helical" evidence="1">
    <location>
        <begin position="133"/>
        <end position="153"/>
    </location>
</feature>
<feature type="transmembrane region" description="Helical" evidence="1">
    <location>
        <begin position="226"/>
        <end position="243"/>
    </location>
</feature>
<reference evidence="2" key="2">
    <citation type="submission" date="2021-04" db="EMBL/GenBank/DDBJ databases">
        <authorList>
            <person name="Gilroy R."/>
        </authorList>
    </citation>
    <scope>NUCLEOTIDE SEQUENCE</scope>
    <source>
        <strain evidence="2">5134</strain>
    </source>
</reference>
<reference evidence="2" key="1">
    <citation type="journal article" date="2021" name="PeerJ">
        <title>Extensive microbial diversity within the chicken gut microbiome revealed by metagenomics and culture.</title>
        <authorList>
            <person name="Gilroy R."/>
            <person name="Ravi A."/>
            <person name="Getino M."/>
            <person name="Pursley I."/>
            <person name="Horton D.L."/>
            <person name="Alikhan N.F."/>
            <person name="Baker D."/>
            <person name="Gharbi K."/>
            <person name="Hall N."/>
            <person name="Watson M."/>
            <person name="Adriaenssens E.M."/>
            <person name="Foster-Nyarko E."/>
            <person name="Jarju S."/>
            <person name="Secka A."/>
            <person name="Antonio M."/>
            <person name="Oren A."/>
            <person name="Chaudhuri R.R."/>
            <person name="La Ragione R."/>
            <person name="Hildebrand F."/>
            <person name="Pallen M.J."/>
        </authorList>
    </citation>
    <scope>NUCLEOTIDE SEQUENCE</scope>
    <source>
        <strain evidence="2">5134</strain>
    </source>
</reference>
<dbReference type="Proteomes" id="UP000886844">
    <property type="component" value="Unassembled WGS sequence"/>
</dbReference>
<name>A0A9D1YZQ5_9BACT</name>